<protein>
    <submittedName>
        <fullName evidence="5">Low molecular weight protein arginine phosphatase</fullName>
    </submittedName>
</protein>
<keyword evidence="2" id="KW-0378">Hydrolase</keyword>
<gene>
    <name evidence="5" type="ORF">M8H41_03920</name>
</gene>
<sequence length="155" mass="17489">MGPKLLFVCTGNTCRSPLAEGMARAMFGDLVQVSSAGMDAWDGDKVSTHVVKILKEQNVDISQHGARRVSYELMADADWIIPMTQAQEEGLKRRFPQCNHKIRRLGDWGDGKRDILDPWMGSLEVYRQTAQEIRELLSNLKRQLLTGNESTEKKA</sequence>
<feature type="domain" description="Phosphotyrosine protein phosphatase I" evidence="4">
    <location>
        <begin position="3"/>
        <end position="143"/>
    </location>
</feature>
<evidence type="ECO:0000256" key="2">
    <source>
        <dbReference type="ARBA" id="ARBA00022801"/>
    </source>
</evidence>
<dbReference type="InterPro" id="IPR036196">
    <property type="entry name" value="Ptyr_pPase_sf"/>
</dbReference>
<dbReference type="SUPFAM" id="SSF52788">
    <property type="entry name" value="Phosphotyrosine protein phosphatases I"/>
    <property type="match status" value="1"/>
</dbReference>
<evidence type="ECO:0000256" key="1">
    <source>
        <dbReference type="ARBA" id="ARBA00011063"/>
    </source>
</evidence>
<accession>A0ABT8QKY8</accession>
<dbReference type="Gene3D" id="3.40.50.2300">
    <property type="match status" value="1"/>
</dbReference>
<dbReference type="InterPro" id="IPR017867">
    <property type="entry name" value="Tyr_phospatase_low_mol_wt"/>
</dbReference>
<keyword evidence="6" id="KW-1185">Reference proteome</keyword>
<comment type="similarity">
    <text evidence="1">Belongs to the low molecular weight phosphotyrosine protein phosphatase family.</text>
</comment>
<evidence type="ECO:0000313" key="6">
    <source>
        <dbReference type="Proteomes" id="UP001176021"/>
    </source>
</evidence>
<name>A0ABT8QKY8_9FIRM</name>
<dbReference type="EMBL" id="JAMJEV010000003">
    <property type="protein sequence ID" value="MDO0822007.1"/>
    <property type="molecule type" value="Genomic_DNA"/>
</dbReference>
<dbReference type="Pfam" id="PF01451">
    <property type="entry name" value="LMWPc"/>
    <property type="match status" value="1"/>
</dbReference>
<keyword evidence="3" id="KW-0904">Protein phosphatase</keyword>
<dbReference type="RefSeq" id="WP_301998260.1">
    <property type="nucleotide sequence ID" value="NZ_JAMJEV010000003.1"/>
</dbReference>
<comment type="caution">
    <text evidence="5">The sequence shown here is derived from an EMBL/GenBank/DDBJ whole genome shotgun (WGS) entry which is preliminary data.</text>
</comment>
<evidence type="ECO:0000259" key="4">
    <source>
        <dbReference type="SMART" id="SM00226"/>
    </source>
</evidence>
<proteinExistence type="inferred from homology"/>
<dbReference type="InterPro" id="IPR023485">
    <property type="entry name" value="Ptyr_pPase"/>
</dbReference>
<evidence type="ECO:0000313" key="5">
    <source>
        <dbReference type="EMBL" id="MDO0822007.1"/>
    </source>
</evidence>
<dbReference type="PANTHER" id="PTHR11717:SF31">
    <property type="entry name" value="LOW MOLECULAR WEIGHT PROTEIN-TYROSINE-PHOSPHATASE ETP-RELATED"/>
    <property type="match status" value="1"/>
</dbReference>
<dbReference type="CDD" id="cd16344">
    <property type="entry name" value="LMWPAP"/>
    <property type="match status" value="1"/>
</dbReference>
<dbReference type="Proteomes" id="UP001176021">
    <property type="component" value="Unassembled WGS sequence"/>
</dbReference>
<dbReference type="InterPro" id="IPR050438">
    <property type="entry name" value="LMW_PTPase"/>
</dbReference>
<organism evidence="5 6">
    <name type="scientific">Desulfosporosinus nitroreducens</name>
    <dbReference type="NCBI Taxonomy" id="2018668"/>
    <lineage>
        <taxon>Bacteria</taxon>
        <taxon>Bacillati</taxon>
        <taxon>Bacillota</taxon>
        <taxon>Clostridia</taxon>
        <taxon>Eubacteriales</taxon>
        <taxon>Desulfitobacteriaceae</taxon>
        <taxon>Desulfosporosinus</taxon>
    </lineage>
</organism>
<dbReference type="SMART" id="SM00226">
    <property type="entry name" value="LMWPc"/>
    <property type="match status" value="1"/>
</dbReference>
<reference evidence="5" key="1">
    <citation type="submission" date="2022-05" db="EMBL/GenBank/DDBJ databases">
        <title>Expanded diversity of anoxic marine methylotrophy in a Black Sea sulfate reducing microorganism.</title>
        <authorList>
            <person name="Fischer P.Q."/>
            <person name="Stams A.J.M."/>
            <person name="Villanueva L."/>
            <person name="Sousa D.Z."/>
        </authorList>
    </citation>
    <scope>NUCLEOTIDE SEQUENCE</scope>
    <source>
        <strain evidence="5">P130</strain>
    </source>
</reference>
<evidence type="ECO:0000256" key="3">
    <source>
        <dbReference type="ARBA" id="ARBA00022912"/>
    </source>
</evidence>
<dbReference type="PRINTS" id="PR00719">
    <property type="entry name" value="LMWPTPASE"/>
</dbReference>
<dbReference type="PANTHER" id="PTHR11717">
    <property type="entry name" value="LOW MOLECULAR WEIGHT PROTEIN TYROSINE PHOSPHATASE"/>
    <property type="match status" value="1"/>
</dbReference>